<dbReference type="PANTHER" id="PTHR21198:SF7">
    <property type="entry name" value="ASPARTATE-GLUTAMATE RACEMASE FAMILY"/>
    <property type="match status" value="1"/>
</dbReference>
<comment type="similarity">
    <text evidence="1">Belongs to the aspartate/glutamate racemases family.</text>
</comment>
<sequence length="231" mass="25401">MKTLGLIGGMSWESTAIYYRLLNEIVRERLGGLHSAKLLLWSFDFAEIAERQHVGDWQGAGVLLVEAARKLEAAGAEGLLICTNTMHKLADQVEVAVSIPLIHIADATATAVAQAGVSRPALLATRFTMDQDFYKGRLADRYGLHPVVPDEAGRDMVHRVIYDELCQGIVTAESKAAYIDEIARMRRDENIDSVIMGCTEITMLIGQQDFDIPVFDTTRIHAEAAVEFALG</sequence>
<dbReference type="AlphaFoldDB" id="A0A271LF29"/>
<name>A0A271LF29_9HYPH</name>
<proteinExistence type="inferred from homology"/>
<keyword evidence="2" id="KW-0413">Isomerase</keyword>
<dbReference type="Pfam" id="PF01177">
    <property type="entry name" value="Asp_Glu_race"/>
    <property type="match status" value="1"/>
</dbReference>
<dbReference type="Gene3D" id="3.40.50.1860">
    <property type="match status" value="2"/>
</dbReference>
<evidence type="ECO:0000313" key="3">
    <source>
        <dbReference type="EMBL" id="PAQ05930.1"/>
    </source>
</evidence>
<dbReference type="GO" id="GO:0047661">
    <property type="term" value="F:amino-acid racemase activity"/>
    <property type="evidence" value="ECO:0007669"/>
    <property type="project" value="InterPro"/>
</dbReference>
<dbReference type="InterPro" id="IPR015942">
    <property type="entry name" value="Asp/Glu/hydantoin_racemase"/>
</dbReference>
<dbReference type="NCBIfam" id="TIGR00035">
    <property type="entry name" value="asp_race"/>
    <property type="match status" value="1"/>
</dbReference>
<evidence type="ECO:0000313" key="4">
    <source>
        <dbReference type="Proteomes" id="UP000216442"/>
    </source>
</evidence>
<dbReference type="SUPFAM" id="SSF53681">
    <property type="entry name" value="Aspartate/glutamate racemase"/>
    <property type="match status" value="2"/>
</dbReference>
<gene>
    <name evidence="3" type="ORF">CIT26_27340</name>
</gene>
<dbReference type="Proteomes" id="UP000216442">
    <property type="component" value="Unassembled WGS sequence"/>
</dbReference>
<dbReference type="EMBL" id="NPKJ01000068">
    <property type="protein sequence ID" value="PAQ05930.1"/>
    <property type="molecule type" value="Genomic_DNA"/>
</dbReference>
<protein>
    <submittedName>
        <fullName evidence="3">Aspartate/glutamate racemase</fullName>
    </submittedName>
</protein>
<keyword evidence="4" id="KW-1185">Reference proteome</keyword>
<evidence type="ECO:0000256" key="1">
    <source>
        <dbReference type="ARBA" id="ARBA00007847"/>
    </source>
</evidence>
<dbReference type="PANTHER" id="PTHR21198">
    <property type="entry name" value="GLUTAMATE RACEMASE"/>
    <property type="match status" value="1"/>
</dbReference>
<organism evidence="3 4">
    <name type="scientific">Mesorhizobium temperatum</name>
    <dbReference type="NCBI Taxonomy" id="241416"/>
    <lineage>
        <taxon>Bacteria</taxon>
        <taxon>Pseudomonadati</taxon>
        <taxon>Pseudomonadota</taxon>
        <taxon>Alphaproteobacteria</taxon>
        <taxon>Hyphomicrobiales</taxon>
        <taxon>Phyllobacteriaceae</taxon>
        <taxon>Mesorhizobium</taxon>
    </lineage>
</organism>
<dbReference type="InterPro" id="IPR004380">
    <property type="entry name" value="Asp_race"/>
</dbReference>
<reference evidence="3 4" key="1">
    <citation type="submission" date="2017-08" db="EMBL/GenBank/DDBJ databases">
        <title>Mesorhizobium wenxinae sp. nov., a novel rhizobial species isolated from root nodules of chickpea (Cicer arietinum L.).</title>
        <authorList>
            <person name="Zhang J."/>
        </authorList>
    </citation>
    <scope>NUCLEOTIDE SEQUENCE [LARGE SCALE GENOMIC DNA]</scope>
    <source>
        <strain evidence="3 4">SDW018</strain>
    </source>
</reference>
<dbReference type="OrthoDB" id="9803739at2"/>
<comment type="caution">
    <text evidence="3">The sequence shown here is derived from an EMBL/GenBank/DDBJ whole genome shotgun (WGS) entry which is preliminary data.</text>
</comment>
<dbReference type="InterPro" id="IPR001920">
    <property type="entry name" value="Asp/Glu_race"/>
</dbReference>
<accession>A0A271LF29</accession>
<dbReference type="RefSeq" id="WP_095495464.1">
    <property type="nucleotide sequence ID" value="NZ_NPKJ01000068.1"/>
</dbReference>
<evidence type="ECO:0000256" key="2">
    <source>
        <dbReference type="ARBA" id="ARBA00023235"/>
    </source>
</evidence>